<feature type="non-terminal residue" evidence="10">
    <location>
        <position position="1"/>
    </location>
</feature>
<dbReference type="SUPFAM" id="SSF54862">
    <property type="entry name" value="4Fe-4S ferredoxins"/>
    <property type="match status" value="1"/>
</dbReference>
<keyword evidence="6" id="KW-0560">Oxidoreductase</keyword>
<evidence type="ECO:0000256" key="4">
    <source>
        <dbReference type="ARBA" id="ARBA00022723"/>
    </source>
</evidence>
<dbReference type="NCBIfam" id="TIGR00276">
    <property type="entry name" value="tRNA epoxyqueuosine(34) reductase QueG"/>
    <property type="match status" value="1"/>
</dbReference>
<dbReference type="GO" id="GO:0051539">
    <property type="term" value="F:4 iron, 4 sulfur cluster binding"/>
    <property type="evidence" value="ECO:0007669"/>
    <property type="project" value="UniProtKB-KW"/>
</dbReference>
<dbReference type="GO" id="GO:0052693">
    <property type="term" value="F:epoxyqueuosine reductase activity"/>
    <property type="evidence" value="ECO:0007669"/>
    <property type="project" value="TreeGrafter"/>
</dbReference>
<dbReference type="FunFam" id="3.30.70.20:FF:000017">
    <property type="entry name" value="Epoxyqueuosine reductase"/>
    <property type="match status" value="1"/>
</dbReference>
<dbReference type="EMBL" id="UINC01005009">
    <property type="protein sequence ID" value="SVA18413.1"/>
    <property type="molecule type" value="Genomic_DNA"/>
</dbReference>
<reference evidence="10" key="1">
    <citation type="submission" date="2018-05" db="EMBL/GenBank/DDBJ databases">
        <authorList>
            <person name="Lanie J.A."/>
            <person name="Ng W.-L."/>
            <person name="Kazmierczak K.M."/>
            <person name="Andrzejewski T.M."/>
            <person name="Davidsen T.M."/>
            <person name="Wayne K.J."/>
            <person name="Tettelin H."/>
            <person name="Glass J.I."/>
            <person name="Rusch D."/>
            <person name="Podicherti R."/>
            <person name="Tsui H.-C.T."/>
            <person name="Winkler M.E."/>
        </authorList>
    </citation>
    <scope>NUCLEOTIDE SEQUENCE</scope>
</reference>
<feature type="domain" description="4Fe-4S ferredoxin-type" evidence="9">
    <location>
        <begin position="187"/>
        <end position="220"/>
    </location>
</feature>
<keyword evidence="4" id="KW-0479">Metal-binding</keyword>
<dbReference type="PROSITE" id="PS00198">
    <property type="entry name" value="4FE4S_FER_1"/>
    <property type="match status" value="1"/>
</dbReference>
<keyword evidence="1" id="KW-0004">4Fe-4S</keyword>
<evidence type="ECO:0000256" key="8">
    <source>
        <dbReference type="ARBA" id="ARBA00023014"/>
    </source>
</evidence>
<evidence type="ECO:0000313" key="10">
    <source>
        <dbReference type="EMBL" id="SVA18413.1"/>
    </source>
</evidence>
<keyword evidence="5" id="KW-0671">Queuosine biosynthesis</keyword>
<organism evidence="10">
    <name type="scientific">marine metagenome</name>
    <dbReference type="NCBI Taxonomy" id="408172"/>
    <lineage>
        <taxon>unclassified sequences</taxon>
        <taxon>metagenomes</taxon>
        <taxon>ecological metagenomes</taxon>
    </lineage>
</organism>
<name>A0A381TWB0_9ZZZZ</name>
<dbReference type="InterPro" id="IPR013542">
    <property type="entry name" value="QueG_DUF1730"/>
</dbReference>
<keyword evidence="3" id="KW-0819">tRNA processing</keyword>
<dbReference type="GO" id="GO:0008616">
    <property type="term" value="P:tRNA queuosine(34) biosynthetic process"/>
    <property type="evidence" value="ECO:0007669"/>
    <property type="project" value="UniProtKB-KW"/>
</dbReference>
<evidence type="ECO:0000256" key="5">
    <source>
        <dbReference type="ARBA" id="ARBA00022785"/>
    </source>
</evidence>
<dbReference type="Pfam" id="PF13484">
    <property type="entry name" value="Fer4_16"/>
    <property type="match status" value="1"/>
</dbReference>
<dbReference type="GO" id="GO:0046872">
    <property type="term" value="F:metal ion binding"/>
    <property type="evidence" value="ECO:0007669"/>
    <property type="project" value="UniProtKB-KW"/>
</dbReference>
<dbReference type="PROSITE" id="PS51379">
    <property type="entry name" value="4FE4S_FER_2"/>
    <property type="match status" value="1"/>
</dbReference>
<dbReference type="PANTHER" id="PTHR30002">
    <property type="entry name" value="EPOXYQUEUOSINE REDUCTASE"/>
    <property type="match status" value="1"/>
</dbReference>
<accession>A0A381TWB0</accession>
<evidence type="ECO:0000256" key="7">
    <source>
        <dbReference type="ARBA" id="ARBA00023004"/>
    </source>
</evidence>
<dbReference type="InterPro" id="IPR004453">
    <property type="entry name" value="QueG"/>
</dbReference>
<gene>
    <name evidence="10" type="ORF">METZ01_LOCUS71267</name>
</gene>
<dbReference type="AlphaFoldDB" id="A0A381TWB0"/>
<dbReference type="InterPro" id="IPR017896">
    <property type="entry name" value="4Fe4S_Fe-S-bd"/>
</dbReference>
<evidence type="ECO:0000256" key="6">
    <source>
        <dbReference type="ARBA" id="ARBA00023002"/>
    </source>
</evidence>
<keyword evidence="8" id="KW-0411">Iron-sulfur</keyword>
<sequence length="358" mass="41176">PMKCMHTEPNKIDLKKLSNEIREWSKELGFTKIGITDIQLGKHEEYLNRWLKKDFHGEMEYMKLHGKKRSKPEKLVKGTKRIISVSKDYLPIGFKGKELINHPKKAFISSYAQGRDYHKVLRGRLKALVKRIKLSVSSSSRVFVDSAPVLEKAIAEKAGIGWIGKNTLLMNKNAGSYFFLGEIYTDLDLPIDRPFEGNHCGSCSACIDICPTKAFEGPYELDSRKCISYLTIEFKGSIPKELRPLMGNRIFGCDDCQIYCPWNKFAKFSKEDDFRPRYNFENSELVDLFSWSKAEFLKKTEGSPIRRAGYECWLRNIAIALGNANKTKKIIDALNSRKHFPSALVREHVNWALNQHLE</sequence>
<evidence type="ECO:0000256" key="2">
    <source>
        <dbReference type="ARBA" id="ARBA00022490"/>
    </source>
</evidence>
<dbReference type="HAMAP" id="MF_00916">
    <property type="entry name" value="QueG"/>
    <property type="match status" value="1"/>
</dbReference>
<dbReference type="Pfam" id="PF08331">
    <property type="entry name" value="QueG_DUF1730"/>
    <property type="match status" value="1"/>
</dbReference>
<dbReference type="PANTHER" id="PTHR30002:SF4">
    <property type="entry name" value="EPOXYQUEUOSINE REDUCTASE"/>
    <property type="match status" value="1"/>
</dbReference>
<protein>
    <recommendedName>
        <fullName evidence="9">4Fe-4S ferredoxin-type domain-containing protein</fullName>
    </recommendedName>
</protein>
<proteinExistence type="inferred from homology"/>
<evidence type="ECO:0000256" key="1">
    <source>
        <dbReference type="ARBA" id="ARBA00022485"/>
    </source>
</evidence>
<dbReference type="InterPro" id="IPR017900">
    <property type="entry name" value="4Fe4S_Fe_S_CS"/>
</dbReference>
<evidence type="ECO:0000259" key="9">
    <source>
        <dbReference type="PROSITE" id="PS51379"/>
    </source>
</evidence>
<keyword evidence="7" id="KW-0408">Iron</keyword>
<dbReference type="Gene3D" id="3.30.70.20">
    <property type="match status" value="1"/>
</dbReference>
<keyword evidence="2" id="KW-0963">Cytoplasm</keyword>
<evidence type="ECO:0000256" key="3">
    <source>
        <dbReference type="ARBA" id="ARBA00022694"/>
    </source>
</evidence>